<dbReference type="Pfam" id="PF00881">
    <property type="entry name" value="Nitroreductase"/>
    <property type="match status" value="2"/>
</dbReference>
<comment type="similarity">
    <text evidence="1">Belongs to the nitroreductase family.</text>
</comment>
<protein>
    <recommendedName>
        <fullName evidence="3">Nitroreductase domain-containing protein</fullName>
    </recommendedName>
</protein>
<accession>A0A1X9NE54</accession>
<dbReference type="Proteomes" id="UP000193450">
    <property type="component" value="Chromosome"/>
</dbReference>
<dbReference type="InterPro" id="IPR000415">
    <property type="entry name" value="Nitroreductase-like"/>
</dbReference>
<organism evidence="4 5">
    <name type="scientific">Oceanicoccus sagamiensis</name>
    <dbReference type="NCBI Taxonomy" id="716816"/>
    <lineage>
        <taxon>Bacteria</taxon>
        <taxon>Pseudomonadati</taxon>
        <taxon>Pseudomonadota</taxon>
        <taxon>Gammaproteobacteria</taxon>
        <taxon>Cellvibrionales</taxon>
        <taxon>Spongiibacteraceae</taxon>
        <taxon>Oceanicoccus</taxon>
    </lineage>
</organism>
<dbReference type="STRING" id="716816.BST96_11615"/>
<evidence type="ECO:0000256" key="1">
    <source>
        <dbReference type="ARBA" id="ARBA00007118"/>
    </source>
</evidence>
<gene>
    <name evidence="4" type="ORF">BST96_11615</name>
</gene>
<dbReference type="AlphaFoldDB" id="A0A1X9NE54"/>
<dbReference type="KEGG" id="osg:BST96_11615"/>
<reference evidence="4 5" key="1">
    <citation type="submission" date="2016-11" db="EMBL/GenBank/DDBJ databases">
        <title>Trade-off between light-utilization and light-protection in marine flavobacteria.</title>
        <authorList>
            <person name="Kumagai Y."/>
        </authorList>
    </citation>
    <scope>NUCLEOTIDE SEQUENCE [LARGE SCALE GENOMIC DNA]</scope>
    <source>
        <strain evidence="4 5">NBRC 107125</strain>
    </source>
</reference>
<proteinExistence type="inferred from homology"/>
<dbReference type="Gene3D" id="3.40.109.10">
    <property type="entry name" value="NADH Oxidase"/>
    <property type="match status" value="1"/>
</dbReference>
<evidence type="ECO:0000259" key="3">
    <source>
        <dbReference type="Pfam" id="PF00881"/>
    </source>
</evidence>
<name>A0A1X9NE54_9GAMM</name>
<dbReference type="OrthoDB" id="9809288at2"/>
<dbReference type="CDD" id="cd02138">
    <property type="entry name" value="TdsD-like"/>
    <property type="match status" value="1"/>
</dbReference>
<dbReference type="EMBL" id="CP019343">
    <property type="protein sequence ID" value="ARN74712.1"/>
    <property type="molecule type" value="Genomic_DNA"/>
</dbReference>
<evidence type="ECO:0000313" key="4">
    <source>
        <dbReference type="EMBL" id="ARN74712.1"/>
    </source>
</evidence>
<feature type="domain" description="Nitroreductase" evidence="3">
    <location>
        <begin position="23"/>
        <end position="63"/>
    </location>
</feature>
<dbReference type="PANTHER" id="PTHR43673">
    <property type="entry name" value="NAD(P)H NITROREDUCTASE YDGI-RELATED"/>
    <property type="match status" value="1"/>
</dbReference>
<evidence type="ECO:0000313" key="5">
    <source>
        <dbReference type="Proteomes" id="UP000193450"/>
    </source>
</evidence>
<sequence length="185" mass="20673">MSEQHKDFSVRDAVDTVAPLFVNRWSPRAYLQEAISDQDLATIFDAARWSPSCFNEQPWQFITSTPTSYGKFLSLLVDANQAWAKTAPLIGFVVASKTFARNGNENMHADFDTGSAWMAVNLQALKLGYYAHGMGGIEYDQVYQAFDIDPATHQVICGFTLGKVNLAADEEITTRKPLADIWRQV</sequence>
<evidence type="ECO:0000256" key="2">
    <source>
        <dbReference type="ARBA" id="ARBA00023002"/>
    </source>
</evidence>
<dbReference type="GO" id="GO:0016491">
    <property type="term" value="F:oxidoreductase activity"/>
    <property type="evidence" value="ECO:0007669"/>
    <property type="project" value="UniProtKB-KW"/>
</dbReference>
<dbReference type="InterPro" id="IPR029479">
    <property type="entry name" value="Nitroreductase"/>
</dbReference>
<keyword evidence="5" id="KW-1185">Reference proteome</keyword>
<dbReference type="RefSeq" id="WP_085758864.1">
    <property type="nucleotide sequence ID" value="NZ_CP019343.1"/>
</dbReference>
<dbReference type="SUPFAM" id="SSF55469">
    <property type="entry name" value="FMN-dependent nitroreductase-like"/>
    <property type="match status" value="1"/>
</dbReference>
<dbReference type="PANTHER" id="PTHR43673:SF10">
    <property type="entry name" value="NADH DEHYDROGENASE_NAD(P)H NITROREDUCTASE XCC3605-RELATED"/>
    <property type="match status" value="1"/>
</dbReference>
<feature type="domain" description="Nitroreductase" evidence="3">
    <location>
        <begin position="78"/>
        <end position="163"/>
    </location>
</feature>
<keyword evidence="2" id="KW-0560">Oxidoreductase</keyword>